<proteinExistence type="inferred from homology"/>
<dbReference type="InterPro" id="IPR023006">
    <property type="entry name" value="YchJ-like"/>
</dbReference>
<name>A0A1X1RGZ1_MYCFA</name>
<evidence type="ECO:0000256" key="1">
    <source>
        <dbReference type="ARBA" id="ARBA00010839"/>
    </source>
</evidence>
<dbReference type="OrthoDB" id="21421at2"/>
<evidence type="ECO:0000313" key="3">
    <source>
        <dbReference type="EMBL" id="ORV05555.1"/>
    </source>
</evidence>
<protein>
    <recommendedName>
        <fullName evidence="2">UPF0225 protein AWC04_06805</fullName>
    </recommendedName>
</protein>
<dbReference type="Gene3D" id="3.10.450.50">
    <property type="match status" value="1"/>
</dbReference>
<dbReference type="HAMAP" id="MF_00612">
    <property type="entry name" value="UPF0225"/>
    <property type="match status" value="1"/>
</dbReference>
<dbReference type="Proteomes" id="UP000193484">
    <property type="component" value="Unassembled WGS sequence"/>
</dbReference>
<evidence type="ECO:0000256" key="2">
    <source>
        <dbReference type="HAMAP-Rule" id="MF_00612"/>
    </source>
</evidence>
<evidence type="ECO:0000313" key="4">
    <source>
        <dbReference type="Proteomes" id="UP000193484"/>
    </source>
</evidence>
<reference evidence="3 4" key="1">
    <citation type="submission" date="2016-01" db="EMBL/GenBank/DDBJ databases">
        <title>The new phylogeny of the genus Mycobacterium.</title>
        <authorList>
            <person name="Tarcisio F."/>
            <person name="Conor M."/>
            <person name="Antonella G."/>
            <person name="Elisabetta G."/>
            <person name="Giulia F.S."/>
            <person name="Sara T."/>
            <person name="Anna F."/>
            <person name="Clotilde B."/>
            <person name="Roberto B."/>
            <person name="Veronica D.S."/>
            <person name="Fabio R."/>
            <person name="Monica P."/>
            <person name="Olivier J."/>
            <person name="Enrico T."/>
            <person name="Nicola S."/>
        </authorList>
    </citation>
    <scope>NUCLEOTIDE SEQUENCE [LARGE SCALE GENOMIC DNA]</scope>
    <source>
        <strain evidence="3 4">DSM 44179</strain>
    </source>
</reference>
<dbReference type="SUPFAM" id="SSF54427">
    <property type="entry name" value="NTF2-like"/>
    <property type="match status" value="1"/>
</dbReference>
<dbReference type="STRING" id="1793.AWC04_06805"/>
<dbReference type="InterPro" id="IPR048469">
    <property type="entry name" value="YchJ-like_M"/>
</dbReference>
<keyword evidence="4" id="KW-1185">Reference proteome</keyword>
<dbReference type="Pfam" id="PF17775">
    <property type="entry name" value="YchJ_M-like"/>
    <property type="match status" value="1"/>
</dbReference>
<dbReference type="AlphaFoldDB" id="A0A1X1RGZ1"/>
<comment type="caution">
    <text evidence="3">The sequence shown here is derived from an EMBL/GenBank/DDBJ whole genome shotgun (WGS) entry which is preliminary data.</text>
</comment>
<dbReference type="InterPro" id="IPR032710">
    <property type="entry name" value="NTF2-like_dom_sf"/>
</dbReference>
<comment type="similarity">
    <text evidence="1 2">Belongs to the UPF0225 family.</text>
</comment>
<dbReference type="RefSeq" id="WP_085094429.1">
    <property type="nucleotide sequence ID" value="NZ_AP022603.1"/>
</dbReference>
<dbReference type="Pfam" id="PF02810">
    <property type="entry name" value="SEC-C"/>
    <property type="match status" value="1"/>
</dbReference>
<accession>A0A1X1RGZ1</accession>
<sequence length="127" mass="14186">MSGSQPCPCGTGERYDRCCGPLHRGERRPDTAAALMRSRYSAFAVGDVDYLWRSWHPSTRPNRVDPDPGTVWTGLEILDVVAGQPGDERGEVEFRAHHRDPAGRPGVLHARSRFAVRAGRWLYLDDA</sequence>
<organism evidence="3 4">
    <name type="scientific">Mycolicibacterium fallax</name>
    <name type="common">Mycobacterium fallax</name>
    <dbReference type="NCBI Taxonomy" id="1793"/>
    <lineage>
        <taxon>Bacteria</taxon>
        <taxon>Bacillati</taxon>
        <taxon>Actinomycetota</taxon>
        <taxon>Actinomycetes</taxon>
        <taxon>Mycobacteriales</taxon>
        <taxon>Mycobacteriaceae</taxon>
        <taxon>Mycolicibacterium</taxon>
    </lineage>
</organism>
<gene>
    <name evidence="3" type="ORF">AWC04_06805</name>
</gene>
<dbReference type="EMBL" id="LQOJ01000024">
    <property type="protein sequence ID" value="ORV05555.1"/>
    <property type="molecule type" value="Genomic_DNA"/>
</dbReference>
<dbReference type="InterPro" id="IPR004027">
    <property type="entry name" value="SEC_C_motif"/>
</dbReference>
<dbReference type="SUPFAM" id="SSF103642">
    <property type="entry name" value="Sec-C motif"/>
    <property type="match status" value="1"/>
</dbReference>